<accession>A0ABQ2HFT1</accession>
<evidence type="ECO:0000256" key="5">
    <source>
        <dbReference type="ARBA" id="ARBA00022840"/>
    </source>
</evidence>
<evidence type="ECO:0000313" key="9">
    <source>
        <dbReference type="EMBL" id="GGM77049.1"/>
    </source>
</evidence>
<keyword evidence="4" id="KW-0547">Nucleotide-binding</keyword>
<dbReference type="EMBL" id="BMLI01000001">
    <property type="protein sequence ID" value="GGM77049.1"/>
    <property type="molecule type" value="Genomic_DNA"/>
</dbReference>
<reference evidence="10" key="1">
    <citation type="journal article" date="2019" name="Int. J. Syst. Evol. Microbiol.">
        <title>The Global Catalogue of Microorganisms (GCM) 10K type strain sequencing project: providing services to taxonomists for standard genome sequencing and annotation.</title>
        <authorList>
            <consortium name="The Broad Institute Genomics Platform"/>
            <consortium name="The Broad Institute Genome Sequencing Center for Infectious Disease"/>
            <person name="Wu L."/>
            <person name="Ma J."/>
        </authorList>
    </citation>
    <scope>NUCLEOTIDE SEQUENCE [LARGE SCALE GENOMIC DNA]</scope>
    <source>
        <strain evidence="10">CGMCC 1.6375</strain>
    </source>
</reference>
<proteinExistence type="predicted"/>
<dbReference type="EC" id="2.7.7.70" evidence="1"/>
<evidence type="ECO:0000256" key="4">
    <source>
        <dbReference type="ARBA" id="ARBA00022741"/>
    </source>
</evidence>
<evidence type="ECO:0000313" key="10">
    <source>
        <dbReference type="Proteomes" id="UP000632339"/>
    </source>
</evidence>
<dbReference type="InterPro" id="IPR014729">
    <property type="entry name" value="Rossmann-like_a/b/a_fold"/>
</dbReference>
<gene>
    <name evidence="9" type="ORF">GCM10010967_05780</name>
</gene>
<protein>
    <recommendedName>
        <fullName evidence="1">D-glycero-beta-D-manno-heptose 1-phosphate adenylyltransferase</fullName>
        <ecNumber evidence="1">2.7.7.70</ecNumber>
    </recommendedName>
</protein>
<comment type="catalytic activity">
    <reaction evidence="7">
        <text>D-glycero-beta-D-manno-heptose 1-phosphate + ATP + H(+) = ADP-D-glycero-beta-D-manno-heptose + diphosphate</text>
        <dbReference type="Rhea" id="RHEA:27465"/>
        <dbReference type="ChEBI" id="CHEBI:15378"/>
        <dbReference type="ChEBI" id="CHEBI:30616"/>
        <dbReference type="ChEBI" id="CHEBI:33019"/>
        <dbReference type="ChEBI" id="CHEBI:59967"/>
        <dbReference type="ChEBI" id="CHEBI:61593"/>
        <dbReference type="EC" id="2.7.7.70"/>
    </reaction>
</comment>
<name>A0ABQ2HFT1_9BACT</name>
<comment type="caution">
    <text evidence="9">The sequence shown here is derived from an EMBL/GenBank/DDBJ whole genome shotgun (WGS) entry which is preliminary data.</text>
</comment>
<dbReference type="GO" id="GO:0016779">
    <property type="term" value="F:nucleotidyltransferase activity"/>
    <property type="evidence" value="ECO:0007669"/>
    <property type="project" value="UniProtKB-KW"/>
</dbReference>
<keyword evidence="3 9" id="KW-0548">Nucleotidyltransferase</keyword>
<evidence type="ECO:0000256" key="3">
    <source>
        <dbReference type="ARBA" id="ARBA00022695"/>
    </source>
</evidence>
<evidence type="ECO:0000256" key="7">
    <source>
        <dbReference type="ARBA" id="ARBA00047428"/>
    </source>
</evidence>
<keyword evidence="10" id="KW-1185">Reference proteome</keyword>
<dbReference type="Pfam" id="PF01467">
    <property type="entry name" value="CTP_transf_like"/>
    <property type="match status" value="1"/>
</dbReference>
<feature type="domain" description="Cytidyltransferase-like" evidence="8">
    <location>
        <begin position="44"/>
        <end position="137"/>
    </location>
</feature>
<sequence>MLGYPFLKSILSLQMNLTESKILRLEEAVPTVEAWQRAGQKVVFTNGCFDIVHLGHIDYLEKARALGDRMVLGLNTDASVSRLKGPLRPVVNEYARARLMAALSFIDAVILFDEPTPSQLIEAVKPDILVKGDDYTIENIAGADFVLSRGGEVKTIALVQGYSTTALIEKIKQGYK</sequence>
<dbReference type="InterPro" id="IPR011914">
    <property type="entry name" value="RfaE_dom_II"/>
</dbReference>
<dbReference type="InterPro" id="IPR050385">
    <property type="entry name" value="Archaeal_FAD_synthase"/>
</dbReference>
<dbReference type="NCBIfam" id="TIGR00125">
    <property type="entry name" value="cyt_tran_rel"/>
    <property type="match status" value="1"/>
</dbReference>
<dbReference type="PANTHER" id="PTHR43793">
    <property type="entry name" value="FAD SYNTHASE"/>
    <property type="match status" value="1"/>
</dbReference>
<evidence type="ECO:0000259" key="8">
    <source>
        <dbReference type="Pfam" id="PF01467"/>
    </source>
</evidence>
<evidence type="ECO:0000256" key="2">
    <source>
        <dbReference type="ARBA" id="ARBA00022679"/>
    </source>
</evidence>
<dbReference type="InterPro" id="IPR004821">
    <property type="entry name" value="Cyt_trans-like"/>
</dbReference>
<dbReference type="Proteomes" id="UP000632339">
    <property type="component" value="Unassembled WGS sequence"/>
</dbReference>
<keyword evidence="6" id="KW-0119">Carbohydrate metabolism</keyword>
<dbReference type="NCBIfam" id="TIGR02199">
    <property type="entry name" value="rfaE_dom_II"/>
    <property type="match status" value="1"/>
</dbReference>
<dbReference type="SUPFAM" id="SSF52374">
    <property type="entry name" value="Nucleotidylyl transferase"/>
    <property type="match status" value="1"/>
</dbReference>
<evidence type="ECO:0000256" key="1">
    <source>
        <dbReference type="ARBA" id="ARBA00012519"/>
    </source>
</evidence>
<keyword evidence="2" id="KW-0808">Transferase</keyword>
<organism evidence="9 10">
    <name type="scientific">Dyadobacter beijingensis</name>
    <dbReference type="NCBI Taxonomy" id="365489"/>
    <lineage>
        <taxon>Bacteria</taxon>
        <taxon>Pseudomonadati</taxon>
        <taxon>Bacteroidota</taxon>
        <taxon>Cytophagia</taxon>
        <taxon>Cytophagales</taxon>
        <taxon>Spirosomataceae</taxon>
        <taxon>Dyadobacter</taxon>
    </lineage>
</organism>
<keyword evidence="5" id="KW-0067">ATP-binding</keyword>
<evidence type="ECO:0000256" key="6">
    <source>
        <dbReference type="ARBA" id="ARBA00023277"/>
    </source>
</evidence>
<dbReference type="Gene3D" id="3.40.50.620">
    <property type="entry name" value="HUPs"/>
    <property type="match status" value="1"/>
</dbReference>
<dbReference type="PANTHER" id="PTHR43793:SF2">
    <property type="entry name" value="BIFUNCTIONAL PROTEIN HLDE"/>
    <property type="match status" value="1"/>
</dbReference>